<evidence type="ECO:0000256" key="1">
    <source>
        <dbReference type="SAM" id="Coils"/>
    </source>
</evidence>
<dbReference type="InterPro" id="IPR055449">
    <property type="entry name" value="Iec3-like_M"/>
</dbReference>
<evidence type="ECO:0000256" key="2">
    <source>
        <dbReference type="SAM" id="MobiDB-lite"/>
    </source>
</evidence>
<evidence type="ECO:0000259" key="3">
    <source>
        <dbReference type="Pfam" id="PF14612"/>
    </source>
</evidence>
<feature type="domain" description="INO80 complex subunit 3 N-terminal" evidence="3">
    <location>
        <begin position="48"/>
        <end position="114"/>
    </location>
</feature>
<dbReference type="GO" id="GO:0031011">
    <property type="term" value="C:Ino80 complex"/>
    <property type="evidence" value="ECO:0007669"/>
    <property type="project" value="InterPro"/>
</dbReference>
<organism evidence="5 6">
    <name type="scientific">Cladophialophora carrionii</name>
    <dbReference type="NCBI Taxonomy" id="86049"/>
    <lineage>
        <taxon>Eukaryota</taxon>
        <taxon>Fungi</taxon>
        <taxon>Dikarya</taxon>
        <taxon>Ascomycota</taxon>
        <taxon>Pezizomycotina</taxon>
        <taxon>Eurotiomycetes</taxon>
        <taxon>Chaetothyriomycetidae</taxon>
        <taxon>Chaetothyriales</taxon>
        <taxon>Herpotrichiellaceae</taxon>
        <taxon>Cladophialophora</taxon>
    </lineage>
</organism>
<dbReference type="Proteomes" id="UP000094526">
    <property type="component" value="Unassembled WGS sequence"/>
</dbReference>
<evidence type="ECO:0000259" key="4">
    <source>
        <dbReference type="Pfam" id="PF24244"/>
    </source>
</evidence>
<dbReference type="EMBL" id="LGRB01000013">
    <property type="protein sequence ID" value="OCT47467.1"/>
    <property type="molecule type" value="Genomic_DNA"/>
</dbReference>
<feature type="compositionally biased region" description="Basic and acidic residues" evidence="2">
    <location>
        <begin position="234"/>
        <end position="246"/>
    </location>
</feature>
<feature type="region of interest" description="Disordered" evidence="2">
    <location>
        <begin position="215"/>
        <end position="247"/>
    </location>
</feature>
<proteinExistence type="predicted"/>
<feature type="compositionally biased region" description="Low complexity" evidence="2">
    <location>
        <begin position="278"/>
        <end position="288"/>
    </location>
</feature>
<evidence type="ECO:0000313" key="6">
    <source>
        <dbReference type="Proteomes" id="UP000094526"/>
    </source>
</evidence>
<dbReference type="Pfam" id="PF14612">
    <property type="entry name" value="Ino80_Iec3"/>
    <property type="match status" value="1"/>
</dbReference>
<feature type="region of interest" description="Disordered" evidence="2">
    <location>
        <begin position="1"/>
        <end position="45"/>
    </location>
</feature>
<dbReference type="VEuPathDB" id="FungiDB:G647_01916"/>
<reference evidence="6" key="1">
    <citation type="submission" date="2015-07" db="EMBL/GenBank/DDBJ databases">
        <authorList>
            <person name="Teixeira M.M."/>
            <person name="Souza R.C."/>
            <person name="Almeida L.G."/>
            <person name="Vicente V.A."/>
            <person name="de Hoog S."/>
            <person name="Bocca A.L."/>
            <person name="de Almeida S.R."/>
            <person name="Vasconcelos A.T."/>
            <person name="Felipe M.S."/>
        </authorList>
    </citation>
    <scope>NUCLEOTIDE SEQUENCE [LARGE SCALE GENOMIC DNA]</scope>
    <source>
        <strain evidence="6">KSF</strain>
    </source>
</reference>
<dbReference type="STRING" id="86049.A0A1C1CG81"/>
<dbReference type="eggNOG" id="ENOG502SG34">
    <property type="taxonomic scope" value="Eukaryota"/>
</dbReference>
<dbReference type="InterPro" id="IPR032742">
    <property type="entry name" value="Iec3_N"/>
</dbReference>
<protein>
    <submittedName>
        <fullName evidence="5">Uncharacterized protein</fullName>
    </submittedName>
</protein>
<feature type="compositionally biased region" description="Basic and acidic residues" evidence="2">
    <location>
        <begin position="290"/>
        <end position="299"/>
    </location>
</feature>
<gene>
    <name evidence="5" type="ORF">CLCR_03577</name>
</gene>
<name>A0A1C1CG81_9EURO</name>
<dbReference type="AlphaFoldDB" id="A0A1C1CG81"/>
<feature type="region of interest" description="Disordered" evidence="2">
    <location>
        <begin position="265"/>
        <end position="359"/>
    </location>
</feature>
<keyword evidence="1" id="KW-0175">Coiled coil</keyword>
<dbReference type="Pfam" id="PF24244">
    <property type="entry name" value="Iec3-like_M"/>
    <property type="match status" value="1"/>
</dbReference>
<comment type="caution">
    <text evidence="5">The sequence shown here is derived from an EMBL/GenBank/DDBJ whole genome shotgun (WGS) entry which is preliminary data.</text>
</comment>
<sequence length="359" mass="40083">MSSIEPGEEPSVGEPKPDVSDQHTTSRKSYRYVSPGNVHPPGASADSWLRRKYRKIMVTFEEKMRESNSLFKEEQRITDIAQRLAEQTDQLLELLLELNACPQVPPRLRYDLSLMGANKGDACPIISEEDANLELQKARARLQAGEINVAEYREVEATILRSPEFAPKHSYASLISLVPPVHRSVDKADPSNVGSSGVLTVKQEEQYLQGLDAFLDGAAPNPRPHAMSSLGSRNAEKNAERERETQLKNPVSVYNWLRKHQPQVFLQDNETGADRTPRAAGSRSSARKSAQKELIKQEKDYDDEGFAAETAPSRGKRKRDDDGGYRPKGGAPRSIKRKKEGKDEAARSKRAKKPSIDAR</sequence>
<dbReference type="VEuPathDB" id="FungiDB:CLCR_03577"/>
<feature type="domain" description="INO80 complex subunit 3-like middle region" evidence="4">
    <location>
        <begin position="170"/>
        <end position="270"/>
    </location>
</feature>
<keyword evidence="6" id="KW-1185">Reference proteome</keyword>
<accession>A0A1C1CG81</accession>
<feature type="coiled-coil region" evidence="1">
    <location>
        <begin position="128"/>
        <end position="155"/>
    </location>
</feature>
<dbReference type="OrthoDB" id="1650at2759"/>
<dbReference type="GO" id="GO:0006338">
    <property type="term" value="P:chromatin remodeling"/>
    <property type="evidence" value="ECO:0007669"/>
    <property type="project" value="InterPro"/>
</dbReference>
<evidence type="ECO:0000313" key="5">
    <source>
        <dbReference type="EMBL" id="OCT47467.1"/>
    </source>
</evidence>